<dbReference type="InterPro" id="IPR006062">
    <property type="entry name" value="His_biosynth"/>
</dbReference>
<evidence type="ECO:0000256" key="7">
    <source>
        <dbReference type="ARBA" id="ARBA00023102"/>
    </source>
</evidence>
<evidence type="ECO:0000256" key="10">
    <source>
        <dbReference type="ARBA" id="ARBA00031376"/>
    </source>
</evidence>
<evidence type="ECO:0000256" key="9">
    <source>
        <dbReference type="ARBA" id="ARBA00030547"/>
    </source>
</evidence>
<keyword evidence="7 11" id="KW-0368">Histidine biosynthesis</keyword>
<evidence type="ECO:0000256" key="1">
    <source>
        <dbReference type="ARBA" id="ARBA00000901"/>
    </source>
</evidence>
<proteinExistence type="inferred from homology"/>
<dbReference type="PANTHER" id="PTHR43090:SF2">
    <property type="entry name" value="1-(5-PHOSPHORIBOSYL)-5-[(5-PHOSPHORIBOSYLAMINO)METHYLIDENEAMINO] IMIDAZOLE-4-CARBOXAMIDE ISOMERASE"/>
    <property type="match status" value="1"/>
</dbReference>
<dbReference type="GO" id="GO:0000105">
    <property type="term" value="P:L-histidine biosynthetic process"/>
    <property type="evidence" value="ECO:0007669"/>
    <property type="project" value="UniProtKB-UniPathway"/>
</dbReference>
<evidence type="ECO:0000256" key="12">
    <source>
        <dbReference type="RuleBase" id="RU364022"/>
    </source>
</evidence>
<dbReference type="GO" id="GO:0000162">
    <property type="term" value="P:L-tryptophan biosynthetic process"/>
    <property type="evidence" value="ECO:0007669"/>
    <property type="project" value="TreeGrafter"/>
</dbReference>
<keyword evidence="8 12" id="KW-0413">Isomerase</keyword>
<comment type="similarity">
    <text evidence="3 11">Belongs to the HisA/HisF family.</text>
</comment>
<name>A0A5M8PU78_9LECA</name>
<dbReference type="GO" id="GO:0005737">
    <property type="term" value="C:cytoplasm"/>
    <property type="evidence" value="ECO:0007669"/>
    <property type="project" value="UniProtKB-SubCell"/>
</dbReference>
<dbReference type="Pfam" id="PF00977">
    <property type="entry name" value="His_biosynth"/>
    <property type="match status" value="1"/>
</dbReference>
<dbReference type="AlphaFoldDB" id="A0A5M8PU78"/>
<reference evidence="13 14" key="1">
    <citation type="submission" date="2019-09" db="EMBL/GenBank/DDBJ databases">
        <title>The hologenome of the rock-dwelling lichen Lasallia pustulata.</title>
        <authorList>
            <person name="Greshake Tzovaras B."/>
            <person name="Segers F."/>
            <person name="Bicker A."/>
            <person name="Dal Grande F."/>
            <person name="Otte J."/>
            <person name="Hankeln T."/>
            <person name="Schmitt I."/>
            <person name="Ebersberger I."/>
        </authorList>
    </citation>
    <scope>NUCLEOTIDE SEQUENCE [LARGE SCALE GENOMIC DNA]</scope>
    <source>
        <strain evidence="13">A1-1</strain>
    </source>
</reference>
<evidence type="ECO:0000256" key="5">
    <source>
        <dbReference type="ARBA" id="ARBA00018464"/>
    </source>
</evidence>
<dbReference type="SUPFAM" id="SSF51366">
    <property type="entry name" value="Ribulose-phoshate binding barrel"/>
    <property type="match status" value="1"/>
</dbReference>
<dbReference type="GO" id="GO:0003949">
    <property type="term" value="F:1-(5-phosphoribosyl)-5-[(5-phosphoribosylamino)methylideneamino]imidazole-4-carboxamide isomerase activity"/>
    <property type="evidence" value="ECO:0007669"/>
    <property type="project" value="UniProtKB-EC"/>
</dbReference>
<evidence type="ECO:0000256" key="4">
    <source>
        <dbReference type="ARBA" id="ARBA00012550"/>
    </source>
</evidence>
<dbReference type="PANTHER" id="PTHR43090">
    <property type="entry name" value="1-(5-PHOSPHORIBOSYL)-5-[(5-PHOSPHORIBOSYLAMINO)METHYLIDENEAMINO] IMIDAZOLE-4-CARBOXAMIDE ISOMERASE"/>
    <property type="match status" value="1"/>
</dbReference>
<comment type="catalytic activity">
    <reaction evidence="1 12">
        <text>1-(5-phospho-beta-D-ribosyl)-5-[(5-phospho-beta-D-ribosylamino)methylideneamino]imidazole-4-carboxamide = 5-[(5-phospho-1-deoxy-D-ribulos-1-ylimino)methylamino]-1-(5-phospho-beta-D-ribosyl)imidazole-4-carboxamide</text>
        <dbReference type="Rhea" id="RHEA:15469"/>
        <dbReference type="ChEBI" id="CHEBI:58435"/>
        <dbReference type="ChEBI" id="CHEBI:58525"/>
        <dbReference type="EC" id="5.3.1.16"/>
    </reaction>
</comment>
<evidence type="ECO:0000256" key="11">
    <source>
        <dbReference type="RuleBase" id="RU003657"/>
    </source>
</evidence>
<dbReference type="Gene3D" id="3.20.20.70">
    <property type="entry name" value="Aldolase class I"/>
    <property type="match status" value="1"/>
</dbReference>
<comment type="caution">
    <text evidence="13">The sequence shown here is derived from an EMBL/GenBank/DDBJ whole genome shotgun (WGS) entry which is preliminary data.</text>
</comment>
<dbReference type="UniPathway" id="UPA00031">
    <property type="reaction ID" value="UER00009"/>
</dbReference>
<keyword evidence="6 11" id="KW-0028">Amino-acid biosynthesis</keyword>
<dbReference type="FunFam" id="3.20.20.70:FF:000110">
    <property type="entry name" value="1-(5-phosphoribosyl)-5-[(5-phosphoribosylamino)methylideneamino] imidazole-4-carboxamide isomerase, chloroplastic"/>
    <property type="match status" value="1"/>
</dbReference>
<dbReference type="InterPro" id="IPR011060">
    <property type="entry name" value="RibuloseP-bd_barrel"/>
</dbReference>
<evidence type="ECO:0000256" key="3">
    <source>
        <dbReference type="ARBA" id="ARBA00009667"/>
    </source>
</evidence>
<protein>
    <recommendedName>
        <fullName evidence="5 12">1-(5-phosphoribosyl)-5-[(5-phosphoribosylamino)methylideneamino] imidazole-4-carboxamide isomerase</fullName>
        <ecNumber evidence="4 12">5.3.1.16</ecNumber>
    </recommendedName>
    <alternativeName>
        <fullName evidence="10 12">5-proFAR isomerase</fullName>
    </alternativeName>
    <alternativeName>
        <fullName evidence="9 12">Phosphoribosylformimino-5-aminoimidazole carboxamide ribotide isomerase</fullName>
    </alternativeName>
</protein>
<dbReference type="InterPro" id="IPR013785">
    <property type="entry name" value="Aldolase_TIM"/>
</dbReference>
<evidence type="ECO:0000313" key="14">
    <source>
        <dbReference type="Proteomes" id="UP000324767"/>
    </source>
</evidence>
<dbReference type="OrthoDB" id="446074at2759"/>
<dbReference type="InterPro" id="IPR044524">
    <property type="entry name" value="Isoase_HisA-like"/>
</dbReference>
<organism evidence="13 14">
    <name type="scientific">Lasallia pustulata</name>
    <dbReference type="NCBI Taxonomy" id="136370"/>
    <lineage>
        <taxon>Eukaryota</taxon>
        <taxon>Fungi</taxon>
        <taxon>Dikarya</taxon>
        <taxon>Ascomycota</taxon>
        <taxon>Pezizomycotina</taxon>
        <taxon>Lecanoromycetes</taxon>
        <taxon>OSLEUM clade</taxon>
        <taxon>Umbilicariomycetidae</taxon>
        <taxon>Umbilicariales</taxon>
        <taxon>Umbilicariaceae</taxon>
        <taxon>Lasallia</taxon>
    </lineage>
</organism>
<comment type="pathway">
    <text evidence="2 12">Amino-acid biosynthesis; L-histidine biosynthesis; L-histidine from 5-phospho-alpha-D-ribose 1-diphosphate: step 4/9.</text>
</comment>
<dbReference type="InterPro" id="IPR011858">
    <property type="entry name" value="His6/HISN3"/>
</dbReference>
<dbReference type="Proteomes" id="UP000324767">
    <property type="component" value="Unassembled WGS sequence"/>
</dbReference>
<evidence type="ECO:0000256" key="8">
    <source>
        <dbReference type="ARBA" id="ARBA00023235"/>
    </source>
</evidence>
<gene>
    <name evidence="13" type="ORF">FRX48_04336</name>
</gene>
<dbReference type="CDD" id="cd04723">
    <property type="entry name" value="HisA_HisF"/>
    <property type="match status" value="1"/>
</dbReference>
<dbReference type="EC" id="5.3.1.16" evidence="4 12"/>
<evidence type="ECO:0000256" key="2">
    <source>
        <dbReference type="ARBA" id="ARBA00005133"/>
    </source>
</evidence>
<dbReference type="NCBIfam" id="TIGR02129">
    <property type="entry name" value="hisA_euk"/>
    <property type="match status" value="1"/>
</dbReference>
<accession>A0A5M8PU78</accession>
<keyword evidence="12" id="KW-0963">Cytoplasm</keyword>
<dbReference type="EMBL" id="VXIT01000006">
    <property type="protein sequence ID" value="KAA6412184.1"/>
    <property type="molecule type" value="Genomic_DNA"/>
</dbReference>
<evidence type="ECO:0000256" key="6">
    <source>
        <dbReference type="ARBA" id="ARBA00022605"/>
    </source>
</evidence>
<sequence length="258" mass="28358">MTRFRPCIDLHAGQVKQIVGGTLGDQITELKTNYVSDLSARHYAKLYRDHSLTGAHVIMLGPNNEEAAIEALEEWPGALQVGGGINENNAAQWIKWGAEKVIVTSYLFANAKFSMDRLKAVLAALDGDKSKLVIDLSCRRQGERWVVAMNRWKTLTDIEVNAACIKLLEPYCSEFLVHAADVEGLQAGIDEDLVESLTRWCTIPVTYAGGGRNLGDLEKVRSLSQGRVDLTIGSALDIFGGIAVKLEDCIKWNKENGN</sequence>
<evidence type="ECO:0000313" key="13">
    <source>
        <dbReference type="EMBL" id="KAA6412184.1"/>
    </source>
</evidence>
<comment type="subcellular location">
    <subcellularLocation>
        <location evidence="12">Cytoplasm</location>
    </subcellularLocation>
</comment>